<dbReference type="InterPro" id="IPR002075">
    <property type="entry name" value="NTF2_dom"/>
</dbReference>
<dbReference type="Pfam" id="PF24048">
    <property type="entry name" value="LRR_NXF1-5"/>
    <property type="match status" value="1"/>
</dbReference>
<evidence type="ECO:0000256" key="10">
    <source>
        <dbReference type="SAM" id="MobiDB-lite"/>
    </source>
</evidence>
<dbReference type="KEGG" id="pfp:PFL1_03582"/>
<accession>A0A061H8I9</accession>
<dbReference type="FunFam" id="1.10.8.10:FF:000018">
    <property type="entry name" value="Nuclear RNA export factor 1"/>
    <property type="match status" value="1"/>
</dbReference>
<evidence type="ECO:0000256" key="9">
    <source>
        <dbReference type="ARBA" id="ARBA00069694"/>
    </source>
</evidence>
<dbReference type="PANTHER" id="PTHR10662">
    <property type="entry name" value="NUCLEAR RNA EXPORT FACTOR"/>
    <property type="match status" value="1"/>
</dbReference>
<dbReference type="GO" id="GO:0016973">
    <property type="term" value="P:poly(A)+ mRNA export from nucleus"/>
    <property type="evidence" value="ECO:0007669"/>
    <property type="project" value="TreeGrafter"/>
</dbReference>
<evidence type="ECO:0000256" key="7">
    <source>
        <dbReference type="ARBA" id="ARBA00023242"/>
    </source>
</evidence>
<evidence type="ECO:0000256" key="6">
    <source>
        <dbReference type="ARBA" id="ARBA00022816"/>
    </source>
</evidence>
<evidence type="ECO:0000259" key="11">
    <source>
        <dbReference type="PROSITE" id="PS50177"/>
    </source>
</evidence>
<dbReference type="InterPro" id="IPR030217">
    <property type="entry name" value="NXF_fam"/>
</dbReference>
<evidence type="ECO:0000313" key="14">
    <source>
        <dbReference type="Proteomes" id="UP000053664"/>
    </source>
</evidence>
<feature type="domain" description="NTF2" evidence="11">
    <location>
        <begin position="349"/>
        <end position="534"/>
    </location>
</feature>
<reference evidence="13 14" key="1">
    <citation type="journal article" date="2013" name="Plant Cell">
        <title>The transition from a phytopathogenic smut ancestor to an anamorphic biocontrol agent deciphered by comparative whole-genome analysis.</title>
        <authorList>
            <person name="Lefebvre F."/>
            <person name="Joly D.L."/>
            <person name="Labbe C."/>
            <person name="Teichmann B."/>
            <person name="Linning R."/>
            <person name="Belzile F."/>
            <person name="Bakkeren G."/>
            <person name="Belanger R.R."/>
        </authorList>
    </citation>
    <scope>NUCLEOTIDE SEQUENCE [LARGE SCALE GENOMIC DNA]</scope>
    <source>
        <strain evidence="13 14">PF-1</strain>
    </source>
</reference>
<dbReference type="PROSITE" id="PS51281">
    <property type="entry name" value="TAP_C"/>
    <property type="match status" value="1"/>
</dbReference>
<evidence type="ECO:0000256" key="2">
    <source>
        <dbReference type="ARBA" id="ARBA00009285"/>
    </source>
</evidence>
<dbReference type="AlphaFoldDB" id="A0A061H8I9"/>
<keyword evidence="7" id="KW-0539">Nucleus</keyword>
<dbReference type="Proteomes" id="UP000053664">
    <property type="component" value="Unassembled WGS sequence"/>
</dbReference>
<dbReference type="GO" id="GO:0003723">
    <property type="term" value="F:RNA binding"/>
    <property type="evidence" value="ECO:0007669"/>
    <property type="project" value="TreeGrafter"/>
</dbReference>
<feature type="compositionally biased region" description="Low complexity" evidence="10">
    <location>
        <begin position="34"/>
        <end position="54"/>
    </location>
</feature>
<dbReference type="FunFam" id="3.10.450.50:FF:000013">
    <property type="entry name" value="mRNA export factor mex67"/>
    <property type="match status" value="1"/>
</dbReference>
<dbReference type="SUPFAM" id="SSF52058">
    <property type="entry name" value="L domain-like"/>
    <property type="match status" value="1"/>
</dbReference>
<evidence type="ECO:0000259" key="12">
    <source>
        <dbReference type="PROSITE" id="PS51281"/>
    </source>
</evidence>
<dbReference type="eggNOG" id="KOG3763">
    <property type="taxonomic scope" value="Eukaryota"/>
</dbReference>
<dbReference type="HOGENOM" id="CLU_024991_0_0_1"/>
<name>A0A061H8I9_9BASI</name>
<dbReference type="InterPro" id="IPR005637">
    <property type="entry name" value="TAP_C_dom"/>
</dbReference>
<dbReference type="PANTHER" id="PTHR10662:SF22">
    <property type="entry name" value="NUCLEAR RNA EXPORT FACTOR 1"/>
    <property type="match status" value="1"/>
</dbReference>
<keyword evidence="6" id="KW-0509">mRNA transport</keyword>
<sequence length="660" mass="69376">MSRRGGARAGHSIAGTALRNAGLMSDGDVGMRDAAGPSRSRSGGRAGRASGTSSPLYATQSDGQGTSGRQGKGAARQRANPLGSRPNAKKGNLNVNDGLRPGNTAAILGSVPNSKAKGGGRIPGGGGLPFVGGDSGPKSHNVVSVVKRFLESRWNAAAKFLNLENMKADPILAAENIKPPGVPGCPRELSNVMWKICSEVYPDVITVSLAHNDLSNLGSVHTMPGFLPKLQNLSLEGNELRWAKDLDTLASGKRGRFEALKELLLSGNPVHSNAVAAGNEEGYRLEILSRFPKLTMLDQKPVTPTESGFANLPRSSKSKKLDADAAQVPLRNFPIQVKAGFVDGDAGAIMPAFLSKFFALYDNDRNALKEAYAPSAQFSYTVNVAPAPRAKAAGYLHTMPHQKGLSFDRYNTLGGRNLMRIHGSKSRTTSLHLGSARIVEMLAKLPRTTHPLTDASKFVFDAWVVPNNVIGASIRAGEQPEAVLFISVHGEFAELPSTGVRSFDRTFVVAPVPPGSEAANAGWPCVVLSDQMTVRHYSGTTAWALDALPTGEVGAPPVQAQAQPQAPTPTAPLAAPSTNGASAGAVPANLPPHLQNQAPAPGLSEQQHAMSLQLAAQTGLIYPFAVQCLQENGWEPNQAMTNFQALKASNAIPPEAFAPA</sequence>
<dbReference type="CDD" id="cd14342">
    <property type="entry name" value="UBA_TAP-C"/>
    <property type="match status" value="1"/>
</dbReference>
<keyword evidence="3" id="KW-0813">Transport</keyword>
<dbReference type="Gene3D" id="3.10.450.50">
    <property type="match status" value="1"/>
</dbReference>
<dbReference type="Pfam" id="PF22602">
    <property type="entry name" value="NXF_NTF2"/>
    <property type="match status" value="1"/>
</dbReference>
<feature type="domain" description="TAP-C" evidence="12">
    <location>
        <begin position="605"/>
        <end position="660"/>
    </location>
</feature>
<comment type="similarity">
    <text evidence="2">Belongs to the NXF family.</text>
</comment>
<dbReference type="InterPro" id="IPR057125">
    <property type="entry name" value="NXF1/2/3/5-like_LRR"/>
</dbReference>
<organism evidence="13 14">
    <name type="scientific">Pseudozyma flocculosa PF-1</name>
    <dbReference type="NCBI Taxonomy" id="1277687"/>
    <lineage>
        <taxon>Eukaryota</taxon>
        <taxon>Fungi</taxon>
        <taxon>Dikarya</taxon>
        <taxon>Basidiomycota</taxon>
        <taxon>Ustilaginomycotina</taxon>
        <taxon>Ustilaginomycetes</taxon>
        <taxon>Ustilaginales</taxon>
        <taxon>Ustilaginaceae</taxon>
        <taxon>Pseudozyma</taxon>
    </lineage>
</organism>
<keyword evidence="4" id="KW-0433">Leucine-rich repeat</keyword>
<dbReference type="InterPro" id="IPR009060">
    <property type="entry name" value="UBA-like_sf"/>
</dbReference>
<feature type="compositionally biased region" description="Polar residues" evidence="10">
    <location>
        <begin position="55"/>
        <end position="64"/>
    </location>
</feature>
<feature type="region of interest" description="Disordered" evidence="10">
    <location>
        <begin position="554"/>
        <end position="602"/>
    </location>
</feature>
<evidence type="ECO:0000256" key="8">
    <source>
        <dbReference type="ARBA" id="ARBA00055253"/>
    </source>
</evidence>
<protein>
    <recommendedName>
        <fullName evidence="9">mRNA export factor MEX67</fullName>
    </recommendedName>
</protein>
<feature type="compositionally biased region" description="Low complexity" evidence="10">
    <location>
        <begin position="555"/>
        <end position="565"/>
    </location>
</feature>
<keyword evidence="5" id="KW-0677">Repeat</keyword>
<dbReference type="GO" id="GO:0042272">
    <property type="term" value="C:nuclear RNA export factor complex"/>
    <property type="evidence" value="ECO:0007669"/>
    <property type="project" value="UniProtKB-ARBA"/>
</dbReference>
<dbReference type="InterPro" id="IPR018222">
    <property type="entry name" value="Nuclear_transport_factor_2_euk"/>
</dbReference>
<gene>
    <name evidence="13" type="ORF">PFL1_03582</name>
</gene>
<evidence type="ECO:0000256" key="4">
    <source>
        <dbReference type="ARBA" id="ARBA00022614"/>
    </source>
</evidence>
<comment type="function">
    <text evidence="8">Involved in the export of mRNA from the nucleus to the cytoplasm.</text>
</comment>
<evidence type="ECO:0000313" key="13">
    <source>
        <dbReference type="EMBL" id="EPQ28779.1"/>
    </source>
</evidence>
<proteinExistence type="inferred from homology"/>
<evidence type="ECO:0000256" key="5">
    <source>
        <dbReference type="ARBA" id="ARBA00022737"/>
    </source>
</evidence>
<dbReference type="PROSITE" id="PS50177">
    <property type="entry name" value="NTF2_DOMAIN"/>
    <property type="match status" value="1"/>
</dbReference>
<dbReference type="GeneID" id="19317691"/>
<dbReference type="SMART" id="SM00804">
    <property type="entry name" value="TAP_C"/>
    <property type="match status" value="1"/>
</dbReference>
<dbReference type="Gene3D" id="3.80.10.10">
    <property type="entry name" value="Ribonuclease Inhibitor"/>
    <property type="match status" value="1"/>
</dbReference>
<evidence type="ECO:0000256" key="1">
    <source>
        <dbReference type="ARBA" id="ARBA00004123"/>
    </source>
</evidence>
<dbReference type="RefSeq" id="XP_007879293.1">
    <property type="nucleotide sequence ID" value="XM_007881102.1"/>
</dbReference>
<dbReference type="SUPFAM" id="SSF54427">
    <property type="entry name" value="NTF2-like"/>
    <property type="match status" value="1"/>
</dbReference>
<comment type="subcellular location">
    <subcellularLocation>
        <location evidence="1">Nucleus</location>
    </subcellularLocation>
</comment>
<dbReference type="InterPro" id="IPR032710">
    <property type="entry name" value="NTF2-like_dom_sf"/>
</dbReference>
<dbReference type="Pfam" id="PF03943">
    <property type="entry name" value="TAP_C"/>
    <property type="match status" value="1"/>
</dbReference>
<dbReference type="EMBL" id="KE361633">
    <property type="protein sequence ID" value="EPQ28779.1"/>
    <property type="molecule type" value="Genomic_DNA"/>
</dbReference>
<dbReference type="OrthoDB" id="25872at2759"/>
<dbReference type="SUPFAM" id="SSF46934">
    <property type="entry name" value="UBA-like"/>
    <property type="match status" value="1"/>
</dbReference>
<feature type="region of interest" description="Disordered" evidence="10">
    <location>
        <begin position="1"/>
        <end position="99"/>
    </location>
</feature>
<dbReference type="Gene3D" id="1.10.8.10">
    <property type="entry name" value="DNA helicase RuvA subunit, C-terminal domain"/>
    <property type="match status" value="1"/>
</dbReference>
<evidence type="ECO:0000256" key="3">
    <source>
        <dbReference type="ARBA" id="ARBA00022448"/>
    </source>
</evidence>
<dbReference type="InterPro" id="IPR032675">
    <property type="entry name" value="LRR_dom_sf"/>
</dbReference>